<reference evidence="2 3" key="1">
    <citation type="journal article" date="2015" name="Nature">
        <title>rRNA introns, odd ribosomes, and small enigmatic genomes across a large radiation of phyla.</title>
        <authorList>
            <person name="Brown C.T."/>
            <person name="Hug L.A."/>
            <person name="Thomas B.C."/>
            <person name="Sharon I."/>
            <person name="Castelle C.J."/>
            <person name="Singh A."/>
            <person name="Wilkins M.J."/>
            <person name="Williams K.H."/>
            <person name="Banfield J.F."/>
        </authorList>
    </citation>
    <scope>NUCLEOTIDE SEQUENCE [LARGE SCALE GENOMIC DNA]</scope>
</reference>
<keyword evidence="1" id="KW-1133">Transmembrane helix</keyword>
<dbReference type="Proteomes" id="UP000034349">
    <property type="component" value="Unassembled WGS sequence"/>
</dbReference>
<evidence type="ECO:0000313" key="2">
    <source>
        <dbReference type="EMBL" id="KKP37475.1"/>
    </source>
</evidence>
<feature type="transmembrane region" description="Helical" evidence="1">
    <location>
        <begin position="6"/>
        <end position="29"/>
    </location>
</feature>
<keyword evidence="1" id="KW-0812">Transmembrane</keyword>
<proteinExistence type="predicted"/>
<evidence type="ECO:0000313" key="3">
    <source>
        <dbReference type="Proteomes" id="UP000034349"/>
    </source>
</evidence>
<dbReference type="AlphaFoldDB" id="A0A0G0BF56"/>
<evidence type="ECO:0008006" key="4">
    <source>
        <dbReference type="Google" id="ProtNLM"/>
    </source>
</evidence>
<evidence type="ECO:0000256" key="1">
    <source>
        <dbReference type="SAM" id="Phobius"/>
    </source>
</evidence>
<protein>
    <recommendedName>
        <fullName evidence="4">Prepilin-type N-terminal cleavage/methylation domain-containing protein</fullName>
    </recommendedName>
</protein>
<sequence>MKKSFTIIELLLYMGILSIILMVFIDLFVSMTRIRTENESTSNVQQDSSYLINKLVYDIHQAKSISTPATPLAQTNTLNLVINGTNYSYSSQSGNLILSDGVNNYQMNGYDTKLTNLLFTRLGSGDIHDVIKINLSITSRVKKQSGYETQSFETMAGLREKP</sequence>
<keyword evidence="1" id="KW-0472">Membrane</keyword>
<accession>A0A0G0BF56</accession>
<organism evidence="2 3">
    <name type="scientific">Candidatus Roizmanbacteria bacterium GW2011_GWA2_32_13</name>
    <dbReference type="NCBI Taxonomy" id="1618475"/>
    <lineage>
        <taxon>Bacteria</taxon>
        <taxon>Candidatus Roizmaniibacteriota</taxon>
    </lineage>
</organism>
<comment type="caution">
    <text evidence="2">The sequence shown here is derived from an EMBL/GenBank/DDBJ whole genome shotgun (WGS) entry which is preliminary data.</text>
</comment>
<gene>
    <name evidence="2" type="ORF">UR23_C0003G0010</name>
</gene>
<name>A0A0G0BF56_9BACT</name>
<dbReference type="EMBL" id="LBOK01000003">
    <property type="protein sequence ID" value="KKP37475.1"/>
    <property type="molecule type" value="Genomic_DNA"/>
</dbReference>